<evidence type="ECO:0000256" key="5">
    <source>
        <dbReference type="ARBA" id="ARBA00022840"/>
    </source>
</evidence>
<dbReference type="PROSITE" id="PS00108">
    <property type="entry name" value="PROTEIN_KINASE_ST"/>
    <property type="match status" value="1"/>
</dbReference>
<feature type="region of interest" description="Disordered" evidence="6">
    <location>
        <begin position="325"/>
        <end position="353"/>
    </location>
</feature>
<organism evidence="8 9">
    <name type="scientific">Littorina saxatilis</name>
    <dbReference type="NCBI Taxonomy" id="31220"/>
    <lineage>
        <taxon>Eukaryota</taxon>
        <taxon>Metazoa</taxon>
        <taxon>Spiralia</taxon>
        <taxon>Lophotrochozoa</taxon>
        <taxon>Mollusca</taxon>
        <taxon>Gastropoda</taxon>
        <taxon>Caenogastropoda</taxon>
        <taxon>Littorinimorpha</taxon>
        <taxon>Littorinoidea</taxon>
        <taxon>Littorinidae</taxon>
        <taxon>Littorina</taxon>
    </lineage>
</organism>
<dbReference type="SUPFAM" id="SSF56112">
    <property type="entry name" value="Protein kinase-like (PK-like)"/>
    <property type="match status" value="1"/>
</dbReference>
<keyword evidence="2" id="KW-0808">Transferase</keyword>
<dbReference type="InterPro" id="IPR011009">
    <property type="entry name" value="Kinase-like_dom_sf"/>
</dbReference>
<protein>
    <recommendedName>
        <fullName evidence="7">Protein kinase domain-containing protein</fullName>
    </recommendedName>
</protein>
<keyword evidence="3" id="KW-0547">Nucleotide-binding</keyword>
<accession>A0AAN9GIZ3</accession>
<dbReference type="Proteomes" id="UP001374579">
    <property type="component" value="Unassembled WGS sequence"/>
</dbReference>
<feature type="region of interest" description="Disordered" evidence="6">
    <location>
        <begin position="433"/>
        <end position="525"/>
    </location>
</feature>
<comment type="caution">
    <text evidence="8">The sequence shown here is derived from an EMBL/GenBank/DDBJ whole genome shotgun (WGS) entry which is preliminary data.</text>
</comment>
<evidence type="ECO:0000256" key="3">
    <source>
        <dbReference type="ARBA" id="ARBA00022741"/>
    </source>
</evidence>
<name>A0AAN9GIZ3_9CAEN</name>
<keyword evidence="9" id="KW-1185">Reference proteome</keyword>
<evidence type="ECO:0000259" key="7">
    <source>
        <dbReference type="PROSITE" id="PS50011"/>
    </source>
</evidence>
<dbReference type="Gene3D" id="3.30.200.20">
    <property type="entry name" value="Phosphorylase Kinase, domain 1"/>
    <property type="match status" value="1"/>
</dbReference>
<dbReference type="Gene3D" id="1.10.510.10">
    <property type="entry name" value="Transferase(Phosphotransferase) domain 1"/>
    <property type="match status" value="1"/>
</dbReference>
<sequence>MFAMKYMNKAMCARQQAINNVIRELNMLTCLDHPFLVNLWYAFQDEEDMFMVVDLLLGGDLRFHMNQEVVFTEECIQLYIAELALALDYLRSQNILHRDIKPDNILLDEQGHCHVTDFNIATQLSENEYATSISGTWPYMAPETFGVAINERRGYSYPVDWWSLGISIFEILKRRRPFSISHNTSASEVWAMMTAARGQPLDLHRVSDALKDLLMMLLEFEPKDRLCSLEKLKEHKFMSSLNFDAVLNLGYPASFVPSKEHLNCDPTYELEEMIIETKPLHKKKKRLAKQISRQSTEGEKDETEMDELTKMFKYYNKEEANASRDPSLVIPSTDTLWRGEGTTSPTTVRDPMDISQEGRSTISRLTSRCKKHRRNSCTECGSNWNYNYSQHHCLQEGPTVTIPPHAVSITLQGVGVTRDDVLVDSHTVTQHSGLSQSCVLGTSSSPSQPGSGKASQVPQPCGAVKSPAVSTASWPSPDTTASKSSSKGWSVSGQLQRQQRLPSEEDKCSGHGNGIASELALRTDT</sequence>
<evidence type="ECO:0000256" key="6">
    <source>
        <dbReference type="SAM" id="MobiDB-lite"/>
    </source>
</evidence>
<proteinExistence type="predicted"/>
<feature type="compositionally biased region" description="Polar residues" evidence="6">
    <location>
        <begin position="468"/>
        <end position="481"/>
    </location>
</feature>
<evidence type="ECO:0000256" key="4">
    <source>
        <dbReference type="ARBA" id="ARBA00022777"/>
    </source>
</evidence>
<feature type="compositionally biased region" description="Low complexity" evidence="6">
    <location>
        <begin position="482"/>
        <end position="493"/>
    </location>
</feature>
<dbReference type="PANTHER" id="PTHR24355:SF30">
    <property type="entry name" value="SERINE_THREONINE-PROTEIN KINASE 32B ISOFORM X1"/>
    <property type="match status" value="1"/>
</dbReference>
<evidence type="ECO:0000256" key="2">
    <source>
        <dbReference type="ARBA" id="ARBA00022679"/>
    </source>
</evidence>
<gene>
    <name evidence="8" type="ORF">V1264_013693</name>
</gene>
<dbReference type="GO" id="GO:0007186">
    <property type="term" value="P:G protein-coupled receptor signaling pathway"/>
    <property type="evidence" value="ECO:0007669"/>
    <property type="project" value="TreeGrafter"/>
</dbReference>
<evidence type="ECO:0000256" key="1">
    <source>
        <dbReference type="ARBA" id="ARBA00022527"/>
    </source>
</evidence>
<evidence type="ECO:0000313" key="9">
    <source>
        <dbReference type="Proteomes" id="UP001374579"/>
    </source>
</evidence>
<feature type="domain" description="Protein kinase" evidence="7">
    <location>
        <begin position="1"/>
        <end position="238"/>
    </location>
</feature>
<dbReference type="GO" id="GO:0009966">
    <property type="term" value="P:regulation of signal transduction"/>
    <property type="evidence" value="ECO:0007669"/>
    <property type="project" value="TreeGrafter"/>
</dbReference>
<dbReference type="Pfam" id="PF00069">
    <property type="entry name" value="Pkinase"/>
    <property type="match status" value="1"/>
</dbReference>
<feature type="compositionally biased region" description="Polar residues" evidence="6">
    <location>
        <begin position="433"/>
        <end position="442"/>
    </location>
</feature>
<keyword evidence="5" id="KW-0067">ATP-binding</keyword>
<dbReference type="GO" id="GO:0001664">
    <property type="term" value="F:G protein-coupled receptor binding"/>
    <property type="evidence" value="ECO:0007669"/>
    <property type="project" value="TreeGrafter"/>
</dbReference>
<dbReference type="InterPro" id="IPR000719">
    <property type="entry name" value="Prot_kinase_dom"/>
</dbReference>
<dbReference type="FunFam" id="1.10.510.10:FF:000169">
    <property type="entry name" value="Serine/threonine-protein kinase 32A"/>
    <property type="match status" value="1"/>
</dbReference>
<keyword evidence="1" id="KW-0723">Serine/threonine-protein kinase</keyword>
<feature type="compositionally biased region" description="Low complexity" evidence="6">
    <location>
        <begin position="443"/>
        <end position="456"/>
    </location>
</feature>
<dbReference type="SMART" id="SM00220">
    <property type="entry name" value="S_TKc"/>
    <property type="match status" value="1"/>
</dbReference>
<dbReference type="PROSITE" id="PS50011">
    <property type="entry name" value="PROTEIN_KINASE_DOM"/>
    <property type="match status" value="1"/>
</dbReference>
<evidence type="ECO:0000313" key="8">
    <source>
        <dbReference type="EMBL" id="KAK7109699.1"/>
    </source>
</evidence>
<dbReference type="AlphaFoldDB" id="A0AAN9GIZ3"/>
<dbReference type="GO" id="GO:0004703">
    <property type="term" value="F:G protein-coupled receptor kinase activity"/>
    <property type="evidence" value="ECO:0007669"/>
    <property type="project" value="TreeGrafter"/>
</dbReference>
<dbReference type="InterPro" id="IPR008271">
    <property type="entry name" value="Ser/Thr_kinase_AS"/>
</dbReference>
<dbReference type="PANTHER" id="PTHR24355">
    <property type="entry name" value="G PROTEIN-COUPLED RECEPTOR KINASE/RIBOSOMAL PROTEIN S6 KINASE"/>
    <property type="match status" value="1"/>
</dbReference>
<keyword evidence="4" id="KW-0418">Kinase</keyword>
<feature type="compositionally biased region" description="Polar residues" evidence="6">
    <location>
        <begin position="330"/>
        <end position="347"/>
    </location>
</feature>
<reference evidence="8 9" key="1">
    <citation type="submission" date="2024-02" db="EMBL/GenBank/DDBJ databases">
        <title>Chromosome-scale genome assembly of the rough periwinkle Littorina saxatilis.</title>
        <authorList>
            <person name="De Jode A."/>
            <person name="Faria R."/>
            <person name="Formenti G."/>
            <person name="Sims Y."/>
            <person name="Smith T.P."/>
            <person name="Tracey A."/>
            <person name="Wood J.M.D."/>
            <person name="Zagrodzka Z.B."/>
            <person name="Johannesson K."/>
            <person name="Butlin R.K."/>
            <person name="Leder E.H."/>
        </authorList>
    </citation>
    <scope>NUCLEOTIDE SEQUENCE [LARGE SCALE GENOMIC DNA]</scope>
    <source>
        <strain evidence="8">Snail1</strain>
        <tissue evidence="8">Muscle</tissue>
    </source>
</reference>
<dbReference type="EMBL" id="JBAMIC010000003">
    <property type="protein sequence ID" value="KAK7109699.1"/>
    <property type="molecule type" value="Genomic_DNA"/>
</dbReference>
<dbReference type="GO" id="GO:0005524">
    <property type="term" value="F:ATP binding"/>
    <property type="evidence" value="ECO:0007669"/>
    <property type="project" value="UniProtKB-KW"/>
</dbReference>